<dbReference type="SUPFAM" id="SSF51445">
    <property type="entry name" value="(Trans)glycosidases"/>
    <property type="match status" value="1"/>
</dbReference>
<evidence type="ECO:0000313" key="1">
    <source>
        <dbReference type="EMBL" id="MEQ4484354.1"/>
    </source>
</evidence>
<reference evidence="1 2" key="1">
    <citation type="journal article" date="2023" name="Genome Announc.">
        <title>Pan-Genome Analyses of the Genus Cohnella and Proposal of the Novel Species Cohnella silvisoli sp. nov., Isolated from Forest Soil.</title>
        <authorList>
            <person name="Wang C."/>
            <person name="Mao L."/>
            <person name="Bao G."/>
            <person name="Zhu H."/>
        </authorList>
    </citation>
    <scope>NUCLEOTIDE SEQUENCE [LARGE SCALE GENOMIC DNA]</scope>
    <source>
        <strain evidence="1 2">NL03-T5-1</strain>
    </source>
</reference>
<dbReference type="InterPro" id="IPR013783">
    <property type="entry name" value="Ig-like_fold"/>
</dbReference>
<dbReference type="RefSeq" id="WP_232186732.1">
    <property type="nucleotide sequence ID" value="NZ_JAIOAP010000009.1"/>
</dbReference>
<proteinExistence type="predicted"/>
<dbReference type="Gene3D" id="3.20.20.70">
    <property type="entry name" value="Aldolase class I"/>
    <property type="match status" value="1"/>
</dbReference>
<protein>
    <submittedName>
        <fullName evidence="1">Uncharacterized protein</fullName>
    </submittedName>
</protein>
<dbReference type="Proteomes" id="UP001493487">
    <property type="component" value="Unassembled WGS sequence"/>
</dbReference>
<dbReference type="EMBL" id="JASKHM010000010">
    <property type="protein sequence ID" value="MEQ4484354.1"/>
    <property type="molecule type" value="Genomic_DNA"/>
</dbReference>
<comment type="caution">
    <text evidence="1">The sequence shown here is derived from an EMBL/GenBank/DDBJ whole genome shotgun (WGS) entry which is preliminary data.</text>
</comment>
<dbReference type="InterPro" id="IPR013785">
    <property type="entry name" value="Aldolase_TIM"/>
</dbReference>
<organism evidence="1 2">
    <name type="scientific">Cohnella silvisoli</name>
    <dbReference type="NCBI Taxonomy" id="2873699"/>
    <lineage>
        <taxon>Bacteria</taxon>
        <taxon>Bacillati</taxon>
        <taxon>Bacillota</taxon>
        <taxon>Bacilli</taxon>
        <taxon>Bacillales</taxon>
        <taxon>Paenibacillaceae</taxon>
        <taxon>Cohnella</taxon>
    </lineage>
</organism>
<sequence length="1298" mass="142835">MRKWTGIRVWKLIVTGTFVAIMAIVGSMAAMDNRAAAAGDAYVNYDSVNRIWTIGTAAVEKKLQLNASGQYLQTSFKNKLTGQEYIQGAALSDEFSVKIEGTTYTGSSTGWVYDAHTLSTLSQGELQLVVTFHNSDIKVNRYYIVYPSTGIVQEWSVIQNVSGSAKLFSNPSLFRQKAMANDVANTDFMYMTGGANFTGSHLLKTVALTSGYARTFNSQDPPEVITVDGKYENGVMDNIQGTAIYNEFFVLRNRSTNSGMYLLFDYTGHWAADLGNYGGNFAMNGKVFMSDYSVPNNASITTPKSLTGVFAGDVDDMGNSILNYVYTYKWDYTRDAYFAKVKTGQWNVNVPQTENAFQAINNGRYIGIDTGWIDDNWYDRKGDWNNMFHDDFKGLIAYAALSGMSYNIWNPPWQADAQSDVLTQNPSYQVGNDTPTYYGSHLNLANDNAVSWIRNDLNGKQSQWGTHALRYDAQPSWPSNGSDNDMLAQSNNFYQLLKTFKDDNPSAGIFGVSSGGELLTIESARYSDTQQNTDGNVMHYDGYYSSLITPLDKLFTGGNTENYQWQNPYSKNNRGTLSMATLVQMNVADAVVSDADKESWRKDIELYHYFKTEGVVGRWVKVYRPNVSTGDKTYFLQKMSGDSTKGYLTTRHNESMIGNNVTVYPKGLTPSANYTVATLEGGRATATNTGSYWMTNGITLTPLKRGEVIFFNLENRPGNGSDTTAPIAPSNVTKSQTAYLKHGGTQVVWTAGTDNNWISYYEIYKNGTPYTKVSTGTFFFDVNGSVDDSYQVRTVDGDGNTSSLVAAYSTDTSIASTTYKLSTDFSNKQSGKGWSYVQWNGSSFSNLTWDGAGTWQGAYPFNLVFHPTQLHPDTNDTAVAWTAPQAGYIKVSGNVAKAFAGGDGVNVKIMKNGTQIWPASGWQSISSVDTIGWNHDLAVKVTTGDKIYFVVNKNGNNAFDETSWDPVINYVSSGWNASSGFGTTQGLNNWYYLESSGITYPQLTWNAAANAWKGSNAYNLIWSPAHIHPDLTDTVRAWKAPNAGTVILSGNVRKGNSGGDGIQVKMMKNGSQVWPASGWQSISGTDITGINHNLKINVAANDMIYFVVNQNVNKDFDETIWDPVIVYDATASVATPLPSYAATADFSFTQGNWNWFYLQASGSTYSNMTWNSVDHRWNGAYTYNIISMPDQMHPDVNDTVRGWAAPKTGTVRLTGTVKKSASGIGGDGINVKIMKNGTQIWPAGGWQLIGGADTTGIAYDFSMSVNQGDNLYFVVNRNGNNGFDATAWNPKIEYTSIP</sequence>
<evidence type="ECO:0000313" key="2">
    <source>
        <dbReference type="Proteomes" id="UP001493487"/>
    </source>
</evidence>
<keyword evidence="2" id="KW-1185">Reference proteome</keyword>
<name>A0ABV1KW64_9BACL</name>
<dbReference type="Gene3D" id="2.60.40.10">
    <property type="entry name" value="Immunoglobulins"/>
    <property type="match status" value="1"/>
</dbReference>
<gene>
    <name evidence="1" type="ORF">QJS35_18310</name>
</gene>
<dbReference type="InterPro" id="IPR017853">
    <property type="entry name" value="GH"/>
</dbReference>
<accession>A0ABV1KW64</accession>